<sequence length="414" mass="44539">DDRTPHRLPPAQPRDRHGLVRRVRDAAAAGRRPGDHARRPADPRRHAVPHPPAGAIRAHARPRAARRGDRVALPAPGTAGPLAGDPGAARGPADVEGLRLPDDADAARGLLVRGGGLPDRRPAVVPRGAGLLLGDRLRRRGGHRPRPRARRHAARVAGDVGRRCADRLPGHRAPPPPRTCRGRMGAAAAVLDARPRAHRSGHRRPVGAGADHRGRRRRAPAPRARPARRRAAAARRAQPQARDGEVQAVGRQRGGDARRGGARGVARGARRAARPRARHPPGGPHRPRPAPRPGGARPPVLGAGGADRRAGRAAPSRDRGRRLLRGERVPGERRQVLGGRAGDGGRARAGRHARRRGRRRRPRRGRPGRGVGATGPRGPRRRARRHARGRQPARRRHARARRAAVDGQARRISV</sequence>
<feature type="compositionally biased region" description="Low complexity" evidence="1">
    <location>
        <begin position="72"/>
        <end position="94"/>
    </location>
</feature>
<organism evidence="2">
    <name type="scientific">uncultured Solirubrobacteraceae bacterium</name>
    <dbReference type="NCBI Taxonomy" id="1162706"/>
    <lineage>
        <taxon>Bacteria</taxon>
        <taxon>Bacillati</taxon>
        <taxon>Actinomycetota</taxon>
        <taxon>Thermoleophilia</taxon>
        <taxon>Solirubrobacterales</taxon>
        <taxon>Solirubrobacteraceae</taxon>
        <taxon>environmental samples</taxon>
    </lineage>
</organism>
<feature type="compositionally biased region" description="Basic residues" evidence="1">
    <location>
        <begin position="196"/>
        <end position="205"/>
    </location>
</feature>
<feature type="compositionally biased region" description="Basic residues" evidence="1">
    <location>
        <begin position="137"/>
        <end position="154"/>
    </location>
</feature>
<feature type="compositionally biased region" description="Basic and acidic residues" evidence="1">
    <location>
        <begin position="324"/>
        <end position="335"/>
    </location>
</feature>
<feature type="non-terminal residue" evidence="2">
    <location>
        <position position="414"/>
    </location>
</feature>
<evidence type="ECO:0000313" key="2">
    <source>
        <dbReference type="EMBL" id="CAA9513399.1"/>
    </source>
</evidence>
<protein>
    <submittedName>
        <fullName evidence="2">Two-component system sensor histidine kinase</fullName>
    </submittedName>
</protein>
<proteinExistence type="predicted"/>
<keyword evidence="2" id="KW-0808">Transferase</keyword>
<dbReference type="EMBL" id="CADCVT010000267">
    <property type="protein sequence ID" value="CAA9513399.1"/>
    <property type="molecule type" value="Genomic_DNA"/>
</dbReference>
<feature type="compositionally biased region" description="Basic and acidic residues" evidence="1">
    <location>
        <begin position="32"/>
        <end position="45"/>
    </location>
</feature>
<feature type="compositionally biased region" description="Basic residues" evidence="1">
    <location>
        <begin position="268"/>
        <end position="289"/>
    </location>
</feature>
<keyword evidence="2" id="KW-0418">Kinase</keyword>
<feature type="region of interest" description="Disordered" evidence="1">
    <location>
        <begin position="1"/>
        <end position="101"/>
    </location>
</feature>
<feature type="compositionally biased region" description="Basic residues" evidence="1">
    <location>
        <begin position="213"/>
        <end position="233"/>
    </location>
</feature>
<feature type="compositionally biased region" description="Basic and acidic residues" evidence="1">
    <location>
        <begin position="160"/>
        <end position="169"/>
    </location>
</feature>
<accession>A0A6J4T570</accession>
<evidence type="ECO:0000256" key="1">
    <source>
        <dbReference type="SAM" id="MobiDB-lite"/>
    </source>
</evidence>
<feature type="compositionally biased region" description="Basic and acidic residues" evidence="1">
    <location>
        <begin position="306"/>
        <end position="318"/>
    </location>
</feature>
<feature type="compositionally biased region" description="Basic and acidic residues" evidence="1">
    <location>
        <begin position="13"/>
        <end position="25"/>
    </location>
</feature>
<gene>
    <name evidence="2" type="ORF">AVDCRST_MAG85-2473</name>
</gene>
<dbReference type="AlphaFoldDB" id="A0A6J4T570"/>
<feature type="non-terminal residue" evidence="2">
    <location>
        <position position="1"/>
    </location>
</feature>
<name>A0A6J4T570_9ACTN</name>
<feature type="region of interest" description="Disordered" evidence="1">
    <location>
        <begin position="135"/>
        <end position="414"/>
    </location>
</feature>
<feature type="compositionally biased region" description="Basic residues" evidence="1">
    <location>
        <begin position="378"/>
        <end position="402"/>
    </location>
</feature>
<reference evidence="2" key="1">
    <citation type="submission" date="2020-02" db="EMBL/GenBank/DDBJ databases">
        <authorList>
            <person name="Meier V. D."/>
        </authorList>
    </citation>
    <scope>NUCLEOTIDE SEQUENCE</scope>
    <source>
        <strain evidence="2">AVDCRST_MAG85</strain>
    </source>
</reference>
<dbReference type="GO" id="GO:0016301">
    <property type="term" value="F:kinase activity"/>
    <property type="evidence" value="ECO:0007669"/>
    <property type="project" value="UniProtKB-KW"/>
</dbReference>
<feature type="compositionally biased region" description="Basic residues" evidence="1">
    <location>
        <begin position="348"/>
        <end position="367"/>
    </location>
</feature>